<keyword evidence="4" id="KW-0812">Transmembrane</keyword>
<dbReference type="CDD" id="cd03590">
    <property type="entry name" value="CLECT_DC-SIGN_like"/>
    <property type="match status" value="1"/>
</dbReference>
<evidence type="ECO:0000256" key="3">
    <source>
        <dbReference type="SAM" id="MobiDB-lite"/>
    </source>
</evidence>
<evidence type="ECO:0000256" key="2">
    <source>
        <dbReference type="ARBA" id="ARBA00022734"/>
    </source>
</evidence>
<dbReference type="PANTHER" id="PTHR45710">
    <property type="entry name" value="C-TYPE LECTIN DOMAIN-CONTAINING PROTEIN 180"/>
    <property type="match status" value="1"/>
</dbReference>
<protein>
    <recommendedName>
        <fullName evidence="5">C-type lectin domain-containing protein</fullName>
    </recommendedName>
</protein>
<dbReference type="PANTHER" id="PTHR45710:SF26">
    <property type="entry name" value="RH26557P"/>
    <property type="match status" value="1"/>
</dbReference>
<dbReference type="Gene3D" id="3.10.100.10">
    <property type="entry name" value="Mannose-Binding Protein A, subunit A"/>
    <property type="match status" value="1"/>
</dbReference>
<keyword evidence="4" id="KW-0472">Membrane</keyword>
<dbReference type="InterPro" id="IPR016186">
    <property type="entry name" value="C-type_lectin-like/link_sf"/>
</dbReference>
<keyword evidence="4" id="KW-1133">Transmembrane helix</keyword>
<sequence length="263" mass="29387">MDYVIYADEVILSDPVRKSGNGDSHKKGHPGFTPQPGAAPSVSRRFQILLAVLCVTLICSLCVLGTIGVLYASKSNQFESLKTQHSNLSERLTEHLKACKRCAEGWVFNEKKCYFFSTDLMKWTQSRDRCVSMGGHLVIITSQEEQTFLDSHTEGMTHWIGLNDMKTEGRWLWVDNTPLSQTGVEFWFKRSDGKSEPDNWSEQDSSGEDCAALGNGYIGTHVWLDASCEICSTHLGVAYNKFAMDNGLAPQRNIDSAIVIMDF</sequence>
<dbReference type="AlphaFoldDB" id="A0ABD0VZQ6"/>
<proteinExistence type="predicted"/>
<comment type="caution">
    <text evidence="6">The sequence shown here is derived from an EMBL/GenBank/DDBJ whole genome shotgun (WGS) entry which is preliminary data.</text>
</comment>
<evidence type="ECO:0000313" key="7">
    <source>
        <dbReference type="Proteomes" id="UP001557470"/>
    </source>
</evidence>
<dbReference type="InterPro" id="IPR016187">
    <property type="entry name" value="CTDL_fold"/>
</dbReference>
<keyword evidence="2" id="KW-0430">Lectin</keyword>
<dbReference type="Pfam" id="PF00059">
    <property type="entry name" value="Lectin_C"/>
    <property type="match status" value="1"/>
</dbReference>
<dbReference type="EMBL" id="JAGEUA010000011">
    <property type="protein sequence ID" value="KAL0961808.1"/>
    <property type="molecule type" value="Genomic_DNA"/>
</dbReference>
<reference evidence="6 7" key="1">
    <citation type="submission" date="2024-06" db="EMBL/GenBank/DDBJ databases">
        <authorList>
            <person name="Pan Q."/>
            <person name="Wen M."/>
            <person name="Jouanno E."/>
            <person name="Zahm M."/>
            <person name="Klopp C."/>
            <person name="Cabau C."/>
            <person name="Louis A."/>
            <person name="Berthelot C."/>
            <person name="Parey E."/>
            <person name="Roest Crollius H."/>
            <person name="Montfort J."/>
            <person name="Robinson-Rechavi M."/>
            <person name="Bouchez O."/>
            <person name="Lampietro C."/>
            <person name="Lopez Roques C."/>
            <person name="Donnadieu C."/>
            <person name="Postlethwait J."/>
            <person name="Bobe J."/>
            <person name="Verreycken H."/>
            <person name="Guiguen Y."/>
        </authorList>
    </citation>
    <scope>NUCLEOTIDE SEQUENCE [LARGE SCALE GENOMIC DNA]</scope>
    <source>
        <strain evidence="6">Up_M1</strain>
        <tissue evidence="6">Testis</tissue>
    </source>
</reference>
<dbReference type="SUPFAM" id="SSF56436">
    <property type="entry name" value="C-type lectin-like"/>
    <property type="match status" value="1"/>
</dbReference>
<evidence type="ECO:0000256" key="4">
    <source>
        <dbReference type="SAM" id="Phobius"/>
    </source>
</evidence>
<dbReference type="PROSITE" id="PS50041">
    <property type="entry name" value="C_TYPE_LECTIN_2"/>
    <property type="match status" value="1"/>
</dbReference>
<dbReference type="Proteomes" id="UP001557470">
    <property type="component" value="Unassembled WGS sequence"/>
</dbReference>
<dbReference type="GO" id="GO:0005886">
    <property type="term" value="C:plasma membrane"/>
    <property type="evidence" value="ECO:0007669"/>
    <property type="project" value="UniProtKB-SubCell"/>
</dbReference>
<evidence type="ECO:0000313" key="6">
    <source>
        <dbReference type="EMBL" id="KAL0961808.1"/>
    </source>
</evidence>
<accession>A0ABD0VZQ6</accession>
<comment type="subcellular location">
    <subcellularLocation>
        <location evidence="1">Cell membrane</location>
        <topology evidence="1">Single-pass type II membrane protein</topology>
    </subcellularLocation>
</comment>
<dbReference type="InterPro" id="IPR050828">
    <property type="entry name" value="C-type_lectin/matrix_domain"/>
</dbReference>
<evidence type="ECO:0000256" key="1">
    <source>
        <dbReference type="ARBA" id="ARBA00004401"/>
    </source>
</evidence>
<organism evidence="6 7">
    <name type="scientific">Umbra pygmaea</name>
    <name type="common">Eastern mudminnow</name>
    <dbReference type="NCBI Taxonomy" id="75934"/>
    <lineage>
        <taxon>Eukaryota</taxon>
        <taxon>Metazoa</taxon>
        <taxon>Chordata</taxon>
        <taxon>Craniata</taxon>
        <taxon>Vertebrata</taxon>
        <taxon>Euteleostomi</taxon>
        <taxon>Actinopterygii</taxon>
        <taxon>Neopterygii</taxon>
        <taxon>Teleostei</taxon>
        <taxon>Protacanthopterygii</taxon>
        <taxon>Esociformes</taxon>
        <taxon>Umbridae</taxon>
        <taxon>Umbra</taxon>
    </lineage>
</organism>
<keyword evidence="7" id="KW-1185">Reference proteome</keyword>
<dbReference type="InterPro" id="IPR001304">
    <property type="entry name" value="C-type_lectin-like"/>
</dbReference>
<dbReference type="SMART" id="SM00034">
    <property type="entry name" value="CLECT"/>
    <property type="match status" value="1"/>
</dbReference>
<gene>
    <name evidence="6" type="ORF">UPYG_G00331960</name>
</gene>
<feature type="region of interest" description="Disordered" evidence="3">
    <location>
        <begin position="16"/>
        <end position="38"/>
    </location>
</feature>
<dbReference type="GO" id="GO:0030246">
    <property type="term" value="F:carbohydrate binding"/>
    <property type="evidence" value="ECO:0007669"/>
    <property type="project" value="UniProtKB-KW"/>
</dbReference>
<feature type="transmembrane region" description="Helical" evidence="4">
    <location>
        <begin position="48"/>
        <end position="72"/>
    </location>
</feature>
<name>A0ABD0VZQ6_UMBPY</name>
<feature type="domain" description="C-type lectin" evidence="5">
    <location>
        <begin position="109"/>
        <end position="229"/>
    </location>
</feature>
<dbReference type="InterPro" id="IPR033989">
    <property type="entry name" value="CD209-like_CTLD"/>
</dbReference>
<evidence type="ECO:0000259" key="5">
    <source>
        <dbReference type="PROSITE" id="PS50041"/>
    </source>
</evidence>